<comment type="caution">
    <text evidence="2">The sequence shown here is derived from an EMBL/GenBank/DDBJ whole genome shotgun (WGS) entry which is preliminary data.</text>
</comment>
<dbReference type="RefSeq" id="WP_317567794.1">
    <property type="nucleotide sequence ID" value="NZ_JAWLKA010000003.1"/>
</dbReference>
<protein>
    <submittedName>
        <fullName evidence="2">ROK family transcriptional regulator</fullName>
    </submittedName>
</protein>
<dbReference type="Gene3D" id="3.30.420.40">
    <property type="match status" value="2"/>
</dbReference>
<dbReference type="EMBL" id="JAWLKA010000003">
    <property type="protein sequence ID" value="MDV6280154.1"/>
    <property type="molecule type" value="Genomic_DNA"/>
</dbReference>
<dbReference type="CDD" id="cd23763">
    <property type="entry name" value="ASKHA_ATPase_ROK"/>
    <property type="match status" value="1"/>
</dbReference>
<sequence>MVASTGAFRRAATPVAAPLPSTLAQLTDSTFIDVLFREGPSSRAQIAKSTGISKPTISESAQRLLSTGLIVEVGQTATGMRGRSAVLYDVNPRYGHSLGVVLERGHVAVKALDHKGAAVCERQIEAHDENLLAAIADARDLIAQCTADVGTPRLATAVSVAAPIDPRTHTVRQLPDAPFTGSVPDFAPALHIDAAEPLIIDNDVNWASIAESRTGSTQGADNFLYVYLGAGVGAGLFLSGGLHRGSSGTAGEIAFLRMASGETLMSRLGHSLIGTPDGRSIDLVRARALLDTDAPDHAADEILDDLAHTIVNVTTAIDPGRIVIGGPLSEFARITEGLSRRIADTALSDVEVSMSPLGRTAPLQGAAIGALEFAHQHRGGTGATTPEVAAPD</sequence>
<reference evidence="2 3" key="1">
    <citation type="submission" date="2023-10" db="EMBL/GenBank/DDBJ databases">
        <title>Development of a sustainable strategy for remediation of hydrocarbon-contaminated territories based on the waste exchange concept.</title>
        <authorList>
            <person name="Krivoruchko A."/>
        </authorList>
    </citation>
    <scope>NUCLEOTIDE SEQUENCE [LARGE SCALE GENOMIC DNA]</scope>
    <source>
        <strain evidence="2 3">IEGM 60</strain>
    </source>
</reference>
<evidence type="ECO:0000256" key="1">
    <source>
        <dbReference type="ARBA" id="ARBA00006479"/>
    </source>
</evidence>
<dbReference type="SUPFAM" id="SSF46785">
    <property type="entry name" value="Winged helix' DNA-binding domain"/>
    <property type="match status" value="1"/>
</dbReference>
<dbReference type="Proteomes" id="UP001185737">
    <property type="component" value="Unassembled WGS sequence"/>
</dbReference>
<comment type="similarity">
    <text evidence="1">Belongs to the ROK (NagC/XylR) family.</text>
</comment>
<dbReference type="PANTHER" id="PTHR18964:SF149">
    <property type="entry name" value="BIFUNCTIONAL UDP-N-ACETYLGLUCOSAMINE 2-EPIMERASE_N-ACETYLMANNOSAMINE KINASE"/>
    <property type="match status" value="1"/>
</dbReference>
<evidence type="ECO:0000313" key="2">
    <source>
        <dbReference type="EMBL" id="MDV6280154.1"/>
    </source>
</evidence>
<dbReference type="PANTHER" id="PTHR18964">
    <property type="entry name" value="ROK (REPRESSOR, ORF, KINASE) FAMILY"/>
    <property type="match status" value="1"/>
</dbReference>
<organism evidence="2 3">
    <name type="scientific">Rhodococcus jostii</name>
    <dbReference type="NCBI Taxonomy" id="132919"/>
    <lineage>
        <taxon>Bacteria</taxon>
        <taxon>Bacillati</taxon>
        <taxon>Actinomycetota</taxon>
        <taxon>Actinomycetes</taxon>
        <taxon>Mycobacteriales</taxon>
        <taxon>Nocardiaceae</taxon>
        <taxon>Rhodococcus</taxon>
    </lineage>
</organism>
<proteinExistence type="inferred from homology"/>
<dbReference type="InterPro" id="IPR000600">
    <property type="entry name" value="ROK"/>
</dbReference>
<evidence type="ECO:0000313" key="3">
    <source>
        <dbReference type="Proteomes" id="UP001185737"/>
    </source>
</evidence>
<dbReference type="Pfam" id="PF00480">
    <property type="entry name" value="ROK"/>
    <property type="match status" value="2"/>
</dbReference>
<dbReference type="InterPro" id="IPR043129">
    <property type="entry name" value="ATPase_NBD"/>
</dbReference>
<dbReference type="InterPro" id="IPR036390">
    <property type="entry name" value="WH_DNA-bd_sf"/>
</dbReference>
<gene>
    <name evidence="2" type="ORF">R3Q59_06535</name>
</gene>
<dbReference type="SUPFAM" id="SSF53067">
    <property type="entry name" value="Actin-like ATPase domain"/>
    <property type="match status" value="1"/>
</dbReference>
<accession>A0ABU4C9K6</accession>
<keyword evidence="3" id="KW-1185">Reference proteome</keyword>
<name>A0ABU4C9K6_RHOJO</name>
<dbReference type="InterPro" id="IPR036388">
    <property type="entry name" value="WH-like_DNA-bd_sf"/>
</dbReference>
<dbReference type="Gene3D" id="1.10.10.10">
    <property type="entry name" value="Winged helix-like DNA-binding domain superfamily/Winged helix DNA-binding domain"/>
    <property type="match status" value="1"/>
</dbReference>